<dbReference type="PANTHER" id="PTHR43519">
    <property type="entry name" value="ATP-DEPENDENT RNA HELICASE HRPB"/>
    <property type="match status" value="1"/>
</dbReference>
<gene>
    <name evidence="8" type="primary">hrpB</name>
    <name evidence="8" type="ORF">HGI30_11920</name>
</gene>
<dbReference type="SMART" id="SM00490">
    <property type="entry name" value="HELICc"/>
    <property type="match status" value="1"/>
</dbReference>
<dbReference type="Gene3D" id="1.20.120.1080">
    <property type="match status" value="1"/>
</dbReference>
<dbReference type="AlphaFoldDB" id="A0A6H2GXN4"/>
<dbReference type="Pfam" id="PF00270">
    <property type="entry name" value="DEAD"/>
    <property type="match status" value="1"/>
</dbReference>
<dbReference type="Pfam" id="PF24473">
    <property type="entry name" value="CON_HrpB"/>
    <property type="match status" value="1"/>
</dbReference>
<keyword evidence="2" id="KW-0378">Hydrolase</keyword>
<dbReference type="Pfam" id="PF08482">
    <property type="entry name" value="HrpB_C"/>
    <property type="match status" value="1"/>
</dbReference>
<dbReference type="Gene3D" id="3.40.50.300">
    <property type="entry name" value="P-loop containing nucleotide triphosphate hydrolases"/>
    <property type="match status" value="2"/>
</dbReference>
<dbReference type="CDD" id="cd18791">
    <property type="entry name" value="SF2_C_RHA"/>
    <property type="match status" value="1"/>
</dbReference>
<protein>
    <submittedName>
        <fullName evidence="8">ATP-dependent helicase HrpB</fullName>
    </submittedName>
</protein>
<dbReference type="InterPro" id="IPR027417">
    <property type="entry name" value="P-loop_NTPase"/>
</dbReference>
<dbReference type="InterPro" id="IPR001650">
    <property type="entry name" value="Helicase_C-like"/>
</dbReference>
<dbReference type="InterPro" id="IPR011545">
    <property type="entry name" value="DEAD/DEAH_box_helicase_dom"/>
</dbReference>
<dbReference type="EMBL" id="CP051428">
    <property type="protein sequence ID" value="QJC52194.1"/>
    <property type="molecule type" value="Genomic_DNA"/>
</dbReference>
<evidence type="ECO:0000256" key="2">
    <source>
        <dbReference type="ARBA" id="ARBA00022801"/>
    </source>
</evidence>
<dbReference type="KEGG" id="palr:HGI30_11920"/>
<dbReference type="PIRSF" id="PIRSF005496">
    <property type="entry name" value="ATP_hel_hrpB"/>
    <property type="match status" value="1"/>
</dbReference>
<dbReference type="PROSITE" id="PS51192">
    <property type="entry name" value="HELICASE_ATP_BIND_1"/>
    <property type="match status" value="1"/>
</dbReference>
<dbReference type="InterPro" id="IPR014001">
    <property type="entry name" value="Helicase_ATP-bd"/>
</dbReference>
<dbReference type="Pfam" id="PF00271">
    <property type="entry name" value="Helicase_C"/>
    <property type="match status" value="1"/>
</dbReference>
<evidence type="ECO:0000259" key="6">
    <source>
        <dbReference type="PROSITE" id="PS51192"/>
    </source>
</evidence>
<dbReference type="NCBIfam" id="TIGR01970">
    <property type="entry name" value="DEAH_box_HrpB"/>
    <property type="match status" value="1"/>
</dbReference>
<dbReference type="Proteomes" id="UP000502136">
    <property type="component" value="Chromosome"/>
</dbReference>
<dbReference type="CDD" id="cd17990">
    <property type="entry name" value="DEXHc_HrpB"/>
    <property type="match status" value="1"/>
</dbReference>
<organism evidence="8 9">
    <name type="scientific">Paenibacillus albicereus</name>
    <dbReference type="NCBI Taxonomy" id="2726185"/>
    <lineage>
        <taxon>Bacteria</taxon>
        <taxon>Bacillati</taxon>
        <taxon>Bacillota</taxon>
        <taxon>Bacilli</taxon>
        <taxon>Bacillales</taxon>
        <taxon>Paenibacillaceae</taxon>
        <taxon>Paenibacillus</taxon>
    </lineage>
</organism>
<evidence type="ECO:0000313" key="9">
    <source>
        <dbReference type="Proteomes" id="UP000502136"/>
    </source>
</evidence>
<dbReference type="GO" id="GO:0004386">
    <property type="term" value="F:helicase activity"/>
    <property type="evidence" value="ECO:0007669"/>
    <property type="project" value="UniProtKB-KW"/>
</dbReference>
<name>A0A6H2GXN4_9BACL</name>
<dbReference type="SMART" id="SM00487">
    <property type="entry name" value="DEXDc"/>
    <property type="match status" value="1"/>
</dbReference>
<evidence type="ECO:0000313" key="8">
    <source>
        <dbReference type="EMBL" id="QJC52194.1"/>
    </source>
</evidence>
<dbReference type="InterPro" id="IPR007502">
    <property type="entry name" value="Helicase-assoc_dom"/>
</dbReference>
<evidence type="ECO:0000256" key="4">
    <source>
        <dbReference type="ARBA" id="ARBA00022840"/>
    </source>
</evidence>
<feature type="domain" description="Helicase ATP-binding" evidence="6">
    <location>
        <begin position="17"/>
        <end position="181"/>
    </location>
</feature>
<dbReference type="InterPro" id="IPR049614">
    <property type="entry name" value="HrpB_DEXH"/>
</dbReference>
<dbReference type="SUPFAM" id="SSF52540">
    <property type="entry name" value="P-loop containing nucleoside triphosphate hydrolases"/>
    <property type="match status" value="2"/>
</dbReference>
<dbReference type="InterPro" id="IPR010225">
    <property type="entry name" value="HrpB"/>
</dbReference>
<keyword evidence="3 8" id="KW-0347">Helicase</keyword>
<keyword evidence="4" id="KW-0067">ATP-binding</keyword>
<proteinExistence type="predicted"/>
<accession>A0A6H2GXN4</accession>
<keyword evidence="1" id="KW-0547">Nucleotide-binding</keyword>
<feature type="domain" description="Helicase C-terminal" evidence="7">
    <location>
        <begin position="199"/>
        <end position="373"/>
    </location>
</feature>
<sequence>MEGTSRLPVDDILPGLLDALEKQGRAVLVAQPGAGKTTRVPLALLGADWLGGRKVLMLEPRRLAARSAAAFMARQLGEEPGGTVGYRVRLDTKVGPATRIEVVTEGILTRLLQEDPALEAYGAVLFDEFHERHLHSDLGLALCLQSAALLREDLRLAVMSATLDAARVAELLGGAPVLASEGRQHPVETRYRPRAAGSRLEHATAAAVGEALRDSAGDVLVFLPGIADIRRTGLELRRAGLPDGVDVRQLHGGMPLQEQDEAVAACSPGRRKVVLATSIAESSLTVAGVRSVVDAGLMRVPRFSPRTGMTRLETVPVSQASADQRRGRAGRTAPGCCWRLWSREAHALLPAYGTPELLEADLAPLALELAAWGTADPSELDWLDAPPSGAYEQACALLERLGALTAERRITPHGRRMAALGGHPRLAHMALCAERLGWSEAACELAALLGERDLLRGERSADLRLRVEALRAAGRGGGSDPALAAAASRIAAEARQWRRSLEAMSRAGSAASKRPAGGEGGRSASARSGSMPLEPGSEPPDIGLLLALAYPDRIAQRRPDGRYVLAIGRGAALASVQPISSAAYLVAADLDDAGVESRIDLAAPVELAALEALLPELFEPEQAVEWDDAAQAVRSRRRTRLGAIVVRESQLDRPDPERVTAALLQGIRRQGLRLLPWSRQTRQLQARMQLMHAVRPDWPDASDEGLLATLEDWLAPHAAGIRSASGLQKLPLAEALDSRLGWERRRQLDSYAPTHLAVPSGSRIPVDYSDPQAPFLAVRLQELFGMKETPRVGGGRLPVVLHLLSPAQRPVQVTRDLESFWSSTYFEVRKELKMRYPKHAWPDNPLEAQPTSRVRPKA</sequence>
<dbReference type="InterPro" id="IPR013689">
    <property type="entry name" value="RNA_helicase_ATP-dep_HrpB_C"/>
</dbReference>
<dbReference type="InterPro" id="IPR056329">
    <property type="entry name" value="CON_HrpB"/>
</dbReference>
<evidence type="ECO:0000259" key="7">
    <source>
        <dbReference type="PROSITE" id="PS51194"/>
    </source>
</evidence>
<dbReference type="GO" id="GO:0016787">
    <property type="term" value="F:hydrolase activity"/>
    <property type="evidence" value="ECO:0007669"/>
    <property type="project" value="UniProtKB-KW"/>
</dbReference>
<dbReference type="SMART" id="SM00847">
    <property type="entry name" value="HA2"/>
    <property type="match status" value="1"/>
</dbReference>
<dbReference type="FunFam" id="3.40.50.300:FF:002125">
    <property type="entry name" value="ATP-dependent helicase HrpB"/>
    <property type="match status" value="1"/>
</dbReference>
<feature type="region of interest" description="Disordered" evidence="5">
    <location>
        <begin position="504"/>
        <end position="536"/>
    </location>
</feature>
<dbReference type="PROSITE" id="PS51194">
    <property type="entry name" value="HELICASE_CTER"/>
    <property type="match status" value="1"/>
</dbReference>
<evidence type="ECO:0000256" key="1">
    <source>
        <dbReference type="ARBA" id="ARBA00022741"/>
    </source>
</evidence>
<evidence type="ECO:0000256" key="3">
    <source>
        <dbReference type="ARBA" id="ARBA00022806"/>
    </source>
</evidence>
<dbReference type="RefSeq" id="WP_168907769.1">
    <property type="nucleotide sequence ID" value="NZ_CP051428.1"/>
</dbReference>
<dbReference type="GO" id="GO:0003676">
    <property type="term" value="F:nucleic acid binding"/>
    <property type="evidence" value="ECO:0007669"/>
    <property type="project" value="InterPro"/>
</dbReference>
<reference evidence="8 9" key="1">
    <citation type="submission" date="2020-04" db="EMBL/GenBank/DDBJ databases">
        <title>Novel Paenibacillus strain UniB2 isolated from commercial digestive syrup.</title>
        <authorList>
            <person name="Thorat V."/>
            <person name="Kirdat K."/>
            <person name="Tiwarekar B."/>
            <person name="Yadav A."/>
        </authorList>
    </citation>
    <scope>NUCLEOTIDE SEQUENCE [LARGE SCALE GENOMIC DNA]</scope>
    <source>
        <strain evidence="8 9">UniB2</strain>
    </source>
</reference>
<dbReference type="PANTHER" id="PTHR43519:SF1">
    <property type="entry name" value="ATP-DEPENDENT RNA HELICASE HRPB"/>
    <property type="match status" value="1"/>
</dbReference>
<dbReference type="GO" id="GO:0005524">
    <property type="term" value="F:ATP binding"/>
    <property type="evidence" value="ECO:0007669"/>
    <property type="project" value="UniProtKB-KW"/>
</dbReference>
<evidence type="ECO:0000256" key="5">
    <source>
        <dbReference type="SAM" id="MobiDB-lite"/>
    </source>
</evidence>
<keyword evidence="9" id="KW-1185">Reference proteome</keyword>